<evidence type="ECO:0000313" key="5">
    <source>
        <dbReference type="Proteomes" id="UP000799770"/>
    </source>
</evidence>
<dbReference type="OrthoDB" id="1274115at2759"/>
<evidence type="ECO:0000256" key="3">
    <source>
        <dbReference type="RuleBase" id="RU000363"/>
    </source>
</evidence>
<gene>
    <name evidence="4" type="ORF">BDV96DRAFT_611527</name>
</gene>
<comment type="similarity">
    <text evidence="1 3">Belongs to the short-chain dehydrogenases/reductases (SDR) family.</text>
</comment>
<dbReference type="InterPro" id="IPR036291">
    <property type="entry name" value="NAD(P)-bd_dom_sf"/>
</dbReference>
<keyword evidence="5" id="KW-1185">Reference proteome</keyword>
<dbReference type="AlphaFoldDB" id="A0A6A5ZEI4"/>
<dbReference type="PRINTS" id="PR00080">
    <property type="entry name" value="SDRFAMILY"/>
</dbReference>
<reference evidence="4" key="1">
    <citation type="journal article" date="2020" name="Stud. Mycol.">
        <title>101 Dothideomycetes genomes: a test case for predicting lifestyles and emergence of pathogens.</title>
        <authorList>
            <person name="Haridas S."/>
            <person name="Albert R."/>
            <person name="Binder M."/>
            <person name="Bloem J."/>
            <person name="Labutti K."/>
            <person name="Salamov A."/>
            <person name="Andreopoulos B."/>
            <person name="Baker S."/>
            <person name="Barry K."/>
            <person name="Bills G."/>
            <person name="Bluhm B."/>
            <person name="Cannon C."/>
            <person name="Castanera R."/>
            <person name="Culley D."/>
            <person name="Daum C."/>
            <person name="Ezra D."/>
            <person name="Gonzalez J."/>
            <person name="Henrissat B."/>
            <person name="Kuo A."/>
            <person name="Liang C."/>
            <person name="Lipzen A."/>
            <person name="Lutzoni F."/>
            <person name="Magnuson J."/>
            <person name="Mondo S."/>
            <person name="Nolan M."/>
            <person name="Ohm R."/>
            <person name="Pangilinan J."/>
            <person name="Park H.-J."/>
            <person name="Ramirez L."/>
            <person name="Alfaro M."/>
            <person name="Sun H."/>
            <person name="Tritt A."/>
            <person name="Yoshinaga Y."/>
            <person name="Zwiers L.-H."/>
            <person name="Turgeon B."/>
            <person name="Goodwin S."/>
            <person name="Spatafora J."/>
            <person name="Crous P."/>
            <person name="Grigoriev I."/>
        </authorList>
    </citation>
    <scope>NUCLEOTIDE SEQUENCE</scope>
    <source>
        <strain evidence="4">CBS 627.86</strain>
    </source>
</reference>
<dbReference type="SUPFAM" id="SSF51735">
    <property type="entry name" value="NAD(P)-binding Rossmann-fold domains"/>
    <property type="match status" value="1"/>
</dbReference>
<dbReference type="Gene3D" id="3.40.50.720">
    <property type="entry name" value="NAD(P)-binding Rossmann-like Domain"/>
    <property type="match status" value="1"/>
</dbReference>
<accession>A0A6A5ZEI4</accession>
<organism evidence="4 5">
    <name type="scientific">Lophiotrema nucula</name>
    <dbReference type="NCBI Taxonomy" id="690887"/>
    <lineage>
        <taxon>Eukaryota</taxon>
        <taxon>Fungi</taxon>
        <taxon>Dikarya</taxon>
        <taxon>Ascomycota</taxon>
        <taxon>Pezizomycotina</taxon>
        <taxon>Dothideomycetes</taxon>
        <taxon>Pleosporomycetidae</taxon>
        <taxon>Pleosporales</taxon>
        <taxon>Lophiotremataceae</taxon>
        <taxon>Lophiotrema</taxon>
    </lineage>
</organism>
<dbReference type="InterPro" id="IPR002347">
    <property type="entry name" value="SDR_fam"/>
</dbReference>
<dbReference type="CDD" id="cd05374">
    <property type="entry name" value="17beta-HSD-like_SDR_c"/>
    <property type="match status" value="1"/>
</dbReference>
<name>A0A6A5ZEI4_9PLEO</name>
<dbReference type="InterPro" id="IPR051911">
    <property type="entry name" value="SDR_oxidoreductase"/>
</dbReference>
<evidence type="ECO:0000256" key="1">
    <source>
        <dbReference type="ARBA" id="ARBA00006484"/>
    </source>
</evidence>
<evidence type="ECO:0000313" key="4">
    <source>
        <dbReference type="EMBL" id="KAF2117910.1"/>
    </source>
</evidence>
<dbReference type="EMBL" id="ML977318">
    <property type="protein sequence ID" value="KAF2117910.1"/>
    <property type="molecule type" value="Genomic_DNA"/>
</dbReference>
<dbReference type="PANTHER" id="PTHR43976">
    <property type="entry name" value="SHORT CHAIN DEHYDROGENASE"/>
    <property type="match status" value="1"/>
</dbReference>
<dbReference type="PANTHER" id="PTHR43976:SF16">
    <property type="entry name" value="SHORT-CHAIN DEHYDROGENASE_REDUCTASE FAMILY PROTEIN"/>
    <property type="match status" value="1"/>
</dbReference>
<protein>
    <recommendedName>
        <fullName evidence="6">NAD(P)-binding protein</fullName>
    </recommendedName>
</protein>
<sequence>MLRVFLITGSSRGLGHALAQAALDAGDYVVATSRKLEDLSFNNTTSTNYLPLKLDVTSTSDIYTAFQSGLSKFGRIDVVINNAAFGLIGPLETLTDEQVRNQFDVNFFPVVTITRLAVKTMREQSPSGGVVIQITSVGGLLGFNMVSAMCASKFAIEGFTDAVRMELKPEWNIKIMSVLPGHLETEAHTKSMEFGALVEETKIYDHMDGRAWVKSLDGQKGLDPGVVAKEVVEWSKREDVPNRMVVGANEMVLGIRNHFTPHRVP</sequence>
<keyword evidence="2" id="KW-0560">Oxidoreductase</keyword>
<dbReference type="Pfam" id="PF00106">
    <property type="entry name" value="adh_short"/>
    <property type="match status" value="1"/>
</dbReference>
<dbReference type="Proteomes" id="UP000799770">
    <property type="component" value="Unassembled WGS sequence"/>
</dbReference>
<evidence type="ECO:0000256" key="2">
    <source>
        <dbReference type="ARBA" id="ARBA00023002"/>
    </source>
</evidence>
<proteinExistence type="inferred from homology"/>
<evidence type="ECO:0008006" key="6">
    <source>
        <dbReference type="Google" id="ProtNLM"/>
    </source>
</evidence>
<dbReference type="GO" id="GO:0016491">
    <property type="term" value="F:oxidoreductase activity"/>
    <property type="evidence" value="ECO:0007669"/>
    <property type="project" value="UniProtKB-KW"/>
</dbReference>
<dbReference type="PRINTS" id="PR00081">
    <property type="entry name" value="GDHRDH"/>
</dbReference>